<dbReference type="Proteomes" id="UP000027451">
    <property type="component" value="Unassembled WGS sequence"/>
</dbReference>
<protein>
    <submittedName>
        <fullName evidence="2">Uncharacterized protein</fullName>
    </submittedName>
</protein>
<dbReference type="AlphaFoldDB" id="A0A656QEN3"/>
<proteinExistence type="predicted"/>
<gene>
    <name evidence="2" type="ORF">BG60_15390</name>
</gene>
<accession>A0A656QEN3</accession>
<feature type="region of interest" description="Disordered" evidence="1">
    <location>
        <begin position="29"/>
        <end position="59"/>
    </location>
</feature>
<organism evidence="2 3">
    <name type="scientific">Caballeronia zhejiangensis</name>
    <dbReference type="NCBI Taxonomy" id="871203"/>
    <lineage>
        <taxon>Bacteria</taxon>
        <taxon>Pseudomonadati</taxon>
        <taxon>Pseudomonadota</taxon>
        <taxon>Betaproteobacteria</taxon>
        <taxon>Burkholderiales</taxon>
        <taxon>Burkholderiaceae</taxon>
        <taxon>Caballeronia</taxon>
    </lineage>
</organism>
<evidence type="ECO:0000256" key="1">
    <source>
        <dbReference type="SAM" id="MobiDB-lite"/>
    </source>
</evidence>
<keyword evidence="3" id="KW-1185">Reference proteome</keyword>
<name>A0A656QEN3_9BURK</name>
<sequence>MLARNIAQAVTLLASIQRTAQSRACAMASPSLRNRSSEGKNRFATSSPSLDREITTYGW</sequence>
<evidence type="ECO:0000313" key="2">
    <source>
        <dbReference type="EMBL" id="KDR28029.1"/>
    </source>
</evidence>
<comment type="caution">
    <text evidence="2">The sequence shown here is derived from an EMBL/GenBank/DDBJ whole genome shotgun (WGS) entry which is preliminary data.</text>
</comment>
<reference evidence="2 3" key="1">
    <citation type="submission" date="2014-03" db="EMBL/GenBank/DDBJ databases">
        <title>Draft Genome Sequences of Four Burkholderia Strains.</title>
        <authorList>
            <person name="Liu X.Y."/>
            <person name="Li C.X."/>
            <person name="Xu J.H."/>
        </authorList>
    </citation>
    <scope>NUCLEOTIDE SEQUENCE [LARGE SCALE GENOMIC DNA]</scope>
    <source>
        <strain evidence="2 3">OP-1</strain>
    </source>
</reference>
<feature type="compositionally biased region" description="Basic and acidic residues" evidence="1">
    <location>
        <begin position="50"/>
        <end position="59"/>
    </location>
</feature>
<evidence type="ECO:0000313" key="3">
    <source>
        <dbReference type="Proteomes" id="UP000027451"/>
    </source>
</evidence>
<dbReference type="EMBL" id="JFHD01000021">
    <property type="protein sequence ID" value="KDR28029.1"/>
    <property type="molecule type" value="Genomic_DNA"/>
</dbReference>